<dbReference type="AlphaFoldDB" id="A0A4T2H474"/>
<evidence type="ECO:0000313" key="1">
    <source>
        <dbReference type="EMBL" id="TII06856.1"/>
    </source>
</evidence>
<organism evidence="1 2">
    <name type="scientific">Streptococcus suis</name>
    <dbReference type="NCBI Taxonomy" id="1307"/>
    <lineage>
        <taxon>Bacteria</taxon>
        <taxon>Bacillati</taxon>
        <taxon>Bacillota</taxon>
        <taxon>Bacilli</taxon>
        <taxon>Lactobacillales</taxon>
        <taxon>Streptococcaceae</taxon>
        <taxon>Streptococcus</taxon>
    </lineage>
</organism>
<reference evidence="1 2" key="1">
    <citation type="submission" date="2019-04" db="EMBL/GenBank/DDBJ databases">
        <title>Genome analysis of Streptococcus suis strain WUSS330.</title>
        <authorList>
            <person name="Chen H."/>
            <person name="Gao X."/>
            <person name="Wu Z."/>
        </authorList>
    </citation>
    <scope>NUCLEOTIDE SEQUENCE [LARGE SCALE GENOMIC DNA]</scope>
    <source>
        <strain evidence="1 2">WUSS330</strain>
    </source>
</reference>
<dbReference type="Proteomes" id="UP000305785">
    <property type="component" value="Unassembled WGS sequence"/>
</dbReference>
<name>A0A4T2H474_STRSU</name>
<proteinExistence type="predicted"/>
<sequence length="134" mass="14536">MRFISTTANSIKNLRLVERKESRMGLIESNLQSASHYAQMIMDSANRIESGGKGSKDSISTIDGNRLAGPLIDQEHRYALQITGQLKTFVSNVQTIASNFEAVDTRLAGTIEAELGSALQTPSSGFDPFSPSRS</sequence>
<dbReference type="NCBIfam" id="TIGR04197">
    <property type="entry name" value="T7SS_SACOL2603"/>
    <property type="match status" value="1"/>
</dbReference>
<dbReference type="InterPro" id="IPR021477">
    <property type="entry name" value="TVIIS_effector_SACOL2603_fam"/>
</dbReference>
<protein>
    <submittedName>
        <fullName evidence="1">TIGR04197 family type VII secretion effector</fullName>
    </submittedName>
</protein>
<dbReference type="EMBL" id="SSXN01000002">
    <property type="protein sequence ID" value="TII06856.1"/>
    <property type="molecule type" value="Genomic_DNA"/>
</dbReference>
<accession>A0A4T2H474</accession>
<gene>
    <name evidence="1" type="ORF">FAJ36_02885</name>
</gene>
<comment type="caution">
    <text evidence="1">The sequence shown here is derived from an EMBL/GenBank/DDBJ whole genome shotgun (WGS) entry which is preliminary data.</text>
</comment>
<evidence type="ECO:0000313" key="2">
    <source>
        <dbReference type="Proteomes" id="UP000305785"/>
    </source>
</evidence>